<feature type="domain" description="WW" evidence="7">
    <location>
        <begin position="7"/>
        <end position="41"/>
    </location>
</feature>
<evidence type="ECO:0000256" key="2">
    <source>
        <dbReference type="ARBA" id="ARBA00023110"/>
    </source>
</evidence>
<sequence length="203" mass="22587">MSSGPETGLPEGWEIRHSNSKNLPYYFHPATKDSRWEPPAGTDPDTLKSFMAKYHSSKGVTPANLANQGDKIRAAHLLVKHRDSRRPASWREPRITRSKEEAIEAIKGYLEQITAYENDSSDPNGKSLSELAMTESDCSSARKGGDLGFFGRGDMQKEFEEAAFRLNKGEISGIVETASGVHLIQRFAFSRTSYSDKADRHPP</sequence>
<organism evidence="9 10">
    <name type="scientific">Paraconiothyrium brasiliense</name>
    <dbReference type="NCBI Taxonomy" id="300254"/>
    <lineage>
        <taxon>Eukaryota</taxon>
        <taxon>Fungi</taxon>
        <taxon>Dikarya</taxon>
        <taxon>Ascomycota</taxon>
        <taxon>Pezizomycotina</taxon>
        <taxon>Dothideomycetes</taxon>
        <taxon>Pleosporomycetidae</taxon>
        <taxon>Pleosporales</taxon>
        <taxon>Massarineae</taxon>
        <taxon>Didymosphaeriaceae</taxon>
        <taxon>Paraconiothyrium</taxon>
    </lineage>
</organism>
<dbReference type="GO" id="GO:0016853">
    <property type="term" value="F:isomerase activity"/>
    <property type="evidence" value="ECO:0007669"/>
    <property type="project" value="UniProtKB-KW"/>
</dbReference>
<dbReference type="InterPro" id="IPR036020">
    <property type="entry name" value="WW_dom_sf"/>
</dbReference>
<evidence type="ECO:0000256" key="1">
    <source>
        <dbReference type="ARBA" id="ARBA00000971"/>
    </source>
</evidence>
<dbReference type="PROSITE" id="PS50198">
    <property type="entry name" value="PPIC_PPIASE_2"/>
    <property type="match status" value="1"/>
</dbReference>
<dbReference type="Proteomes" id="UP001521785">
    <property type="component" value="Unassembled WGS sequence"/>
</dbReference>
<dbReference type="InterPro" id="IPR046357">
    <property type="entry name" value="PPIase_dom_sf"/>
</dbReference>
<dbReference type="CDD" id="cd00201">
    <property type="entry name" value="WW"/>
    <property type="match status" value="1"/>
</dbReference>
<dbReference type="InterPro" id="IPR051370">
    <property type="entry name" value="PPIase_Pin1"/>
</dbReference>
<dbReference type="PANTHER" id="PTHR10657">
    <property type="entry name" value="PEPTIDYL-PROLYL CIS-TRANS ISOMERASE"/>
    <property type="match status" value="1"/>
</dbReference>
<keyword evidence="10" id="KW-1185">Reference proteome</keyword>
<comment type="caution">
    <text evidence="9">The sequence shown here is derived from an EMBL/GenBank/DDBJ whole genome shotgun (WGS) entry which is preliminary data.</text>
</comment>
<dbReference type="InterPro" id="IPR000297">
    <property type="entry name" value="PPIase_PpiC"/>
</dbReference>
<dbReference type="Gene3D" id="3.10.50.40">
    <property type="match status" value="1"/>
</dbReference>
<dbReference type="PROSITE" id="PS01159">
    <property type="entry name" value="WW_DOMAIN_1"/>
    <property type="match status" value="1"/>
</dbReference>
<name>A0ABR3RLA4_9PLEO</name>
<keyword evidence="2 4" id="KW-0697">Rotamase</keyword>
<evidence type="ECO:0000259" key="8">
    <source>
        <dbReference type="PROSITE" id="PS50198"/>
    </source>
</evidence>
<evidence type="ECO:0000259" key="7">
    <source>
        <dbReference type="PROSITE" id="PS50020"/>
    </source>
</evidence>
<dbReference type="SUPFAM" id="SSF54534">
    <property type="entry name" value="FKBP-like"/>
    <property type="match status" value="1"/>
</dbReference>
<dbReference type="PROSITE" id="PS50020">
    <property type="entry name" value="WW_DOMAIN_2"/>
    <property type="match status" value="1"/>
</dbReference>
<dbReference type="Pfam" id="PF00397">
    <property type="entry name" value="WW"/>
    <property type="match status" value="1"/>
</dbReference>
<accession>A0ABR3RLA4</accession>
<feature type="domain" description="PpiC" evidence="8">
    <location>
        <begin position="69"/>
        <end position="188"/>
    </location>
</feature>
<dbReference type="EC" id="5.2.1.8" evidence="5"/>
<dbReference type="SUPFAM" id="SSF51045">
    <property type="entry name" value="WW domain"/>
    <property type="match status" value="1"/>
</dbReference>
<dbReference type="Pfam" id="PF00639">
    <property type="entry name" value="Rotamase"/>
    <property type="match status" value="1"/>
</dbReference>
<dbReference type="PANTHER" id="PTHR10657:SF4">
    <property type="entry name" value="PEPTIDYL-PROLYL CIS-TRANS ISOMERASE-RELATED"/>
    <property type="match status" value="1"/>
</dbReference>
<dbReference type="Gene3D" id="2.20.70.10">
    <property type="match status" value="1"/>
</dbReference>
<gene>
    <name evidence="9" type="primary">pin1</name>
    <name evidence="9" type="ORF">SLS60_004721</name>
</gene>
<evidence type="ECO:0000256" key="5">
    <source>
        <dbReference type="RuleBase" id="RU363014"/>
    </source>
</evidence>
<dbReference type="EMBL" id="JAKJXO020000005">
    <property type="protein sequence ID" value="KAL1605177.1"/>
    <property type="molecule type" value="Genomic_DNA"/>
</dbReference>
<dbReference type="SMART" id="SM00456">
    <property type="entry name" value="WW"/>
    <property type="match status" value="1"/>
</dbReference>
<keyword evidence="3 4" id="KW-0413">Isomerase</keyword>
<protein>
    <recommendedName>
        <fullName evidence="5">Peptidyl-prolyl cis-trans isomerase</fullName>
        <ecNumber evidence="5">5.2.1.8</ecNumber>
    </recommendedName>
</protein>
<evidence type="ECO:0000313" key="10">
    <source>
        <dbReference type="Proteomes" id="UP001521785"/>
    </source>
</evidence>
<comment type="catalytic activity">
    <reaction evidence="1 5">
        <text>[protein]-peptidylproline (omega=180) = [protein]-peptidylproline (omega=0)</text>
        <dbReference type="Rhea" id="RHEA:16237"/>
        <dbReference type="Rhea" id="RHEA-COMP:10747"/>
        <dbReference type="Rhea" id="RHEA-COMP:10748"/>
        <dbReference type="ChEBI" id="CHEBI:83833"/>
        <dbReference type="ChEBI" id="CHEBI:83834"/>
        <dbReference type="EC" id="5.2.1.8"/>
    </reaction>
</comment>
<evidence type="ECO:0000256" key="6">
    <source>
        <dbReference type="SAM" id="MobiDB-lite"/>
    </source>
</evidence>
<proteinExistence type="predicted"/>
<evidence type="ECO:0000256" key="3">
    <source>
        <dbReference type="ARBA" id="ARBA00023235"/>
    </source>
</evidence>
<evidence type="ECO:0000313" key="9">
    <source>
        <dbReference type="EMBL" id="KAL1605177.1"/>
    </source>
</evidence>
<dbReference type="InterPro" id="IPR001202">
    <property type="entry name" value="WW_dom"/>
</dbReference>
<feature type="region of interest" description="Disordered" evidence="6">
    <location>
        <begin position="24"/>
        <end position="44"/>
    </location>
</feature>
<reference evidence="9 10" key="1">
    <citation type="submission" date="2024-02" db="EMBL/GenBank/DDBJ databases">
        <title>De novo assembly and annotation of 12 fungi associated with fruit tree decline syndrome in Ontario, Canada.</title>
        <authorList>
            <person name="Sulman M."/>
            <person name="Ellouze W."/>
            <person name="Ilyukhin E."/>
        </authorList>
    </citation>
    <scope>NUCLEOTIDE SEQUENCE [LARGE SCALE GENOMIC DNA]</scope>
    <source>
        <strain evidence="9 10">M42-189</strain>
    </source>
</reference>
<evidence type="ECO:0000256" key="4">
    <source>
        <dbReference type="PROSITE-ProRule" id="PRU00278"/>
    </source>
</evidence>